<organism evidence="4 5">
    <name type="scientific">Variovorax paradoxus</name>
    <dbReference type="NCBI Taxonomy" id="34073"/>
    <lineage>
        <taxon>Bacteria</taxon>
        <taxon>Pseudomonadati</taxon>
        <taxon>Pseudomonadota</taxon>
        <taxon>Betaproteobacteria</taxon>
        <taxon>Burkholderiales</taxon>
        <taxon>Comamonadaceae</taxon>
        <taxon>Variovorax</taxon>
    </lineage>
</organism>
<dbReference type="PIRSF" id="PIRSF006386">
    <property type="entry name" value="HCCAis_GSTk"/>
    <property type="match status" value="1"/>
</dbReference>
<dbReference type="InterPro" id="IPR001853">
    <property type="entry name" value="DSBA-like_thioredoxin_dom"/>
</dbReference>
<dbReference type="InterPro" id="IPR014440">
    <property type="entry name" value="HCCAis_GSTk"/>
</dbReference>
<dbReference type="PATRIC" id="fig|34073.19.peg.5590"/>
<dbReference type="PANTHER" id="PTHR42943:SF13">
    <property type="entry name" value="GLUTATHIONE S-TRANSFERASE KAPPA-RELATED"/>
    <property type="match status" value="1"/>
</dbReference>
<comment type="catalytic activity">
    <reaction evidence="1">
        <text>2-hydroxychromene-2-carboxylate = (3E)-4-(2-hydroxyphenyl)-2-oxobut-3-enoate</text>
        <dbReference type="Rhea" id="RHEA:27401"/>
        <dbReference type="ChEBI" id="CHEBI:59350"/>
        <dbReference type="ChEBI" id="CHEBI:59353"/>
        <dbReference type="EC" id="5.99.1.4"/>
    </reaction>
</comment>
<name>A0A0H2LUV0_VARPD</name>
<dbReference type="GO" id="GO:0006749">
    <property type="term" value="P:glutathione metabolic process"/>
    <property type="evidence" value="ECO:0007669"/>
    <property type="project" value="TreeGrafter"/>
</dbReference>
<evidence type="ECO:0000256" key="2">
    <source>
        <dbReference type="PIRSR" id="PIRSR006386-1"/>
    </source>
</evidence>
<dbReference type="GO" id="GO:0004364">
    <property type="term" value="F:glutathione transferase activity"/>
    <property type="evidence" value="ECO:0007669"/>
    <property type="project" value="TreeGrafter"/>
</dbReference>
<evidence type="ECO:0000259" key="3">
    <source>
        <dbReference type="Pfam" id="PF01323"/>
    </source>
</evidence>
<accession>A0A0H2LUV0</accession>
<dbReference type="GO" id="GO:0018845">
    <property type="term" value="F:2-hydroxychromene-2-carboxylate isomerase activity"/>
    <property type="evidence" value="ECO:0007669"/>
    <property type="project" value="UniProtKB-UniRule"/>
</dbReference>
<dbReference type="InterPro" id="IPR036249">
    <property type="entry name" value="Thioredoxin-like_sf"/>
</dbReference>
<evidence type="ECO:0000256" key="1">
    <source>
        <dbReference type="PIRNR" id="PIRNR006386"/>
    </source>
</evidence>
<keyword evidence="5" id="KW-1185">Reference proteome</keyword>
<dbReference type="PANTHER" id="PTHR42943">
    <property type="entry name" value="GLUTATHIONE S-TRANSFERASE KAPPA"/>
    <property type="match status" value="1"/>
</dbReference>
<dbReference type="GO" id="GO:1901170">
    <property type="term" value="P:naphthalene catabolic process"/>
    <property type="evidence" value="ECO:0007669"/>
    <property type="project" value="InterPro"/>
</dbReference>
<dbReference type="EC" id="5.99.1.4" evidence="1"/>
<dbReference type="EMBL" id="JZWI01000034">
    <property type="protein sequence ID" value="KLN53471.1"/>
    <property type="molecule type" value="Genomic_DNA"/>
</dbReference>
<evidence type="ECO:0000313" key="4">
    <source>
        <dbReference type="EMBL" id="KLN53471.1"/>
    </source>
</evidence>
<reference evidence="4 5" key="1">
    <citation type="submission" date="2015-03" db="EMBL/GenBank/DDBJ databases">
        <title>Genome sequence of Variovorax paradoxus TBEA6.</title>
        <authorList>
            <person name="Poehlein A."/>
            <person name="Schuldes J."/>
            <person name="Wuebbeler J.H."/>
            <person name="Hiessl S."/>
            <person name="Steinbuechel A."/>
            <person name="Daniel R."/>
        </authorList>
    </citation>
    <scope>NUCLEOTIDE SEQUENCE [LARGE SCALE GENOMIC DNA]</scope>
    <source>
        <strain evidence="4 5">TBEA6</strain>
    </source>
</reference>
<dbReference type="Pfam" id="PF01323">
    <property type="entry name" value="DSBA"/>
    <property type="match status" value="1"/>
</dbReference>
<feature type="active site" description="Nucleophile" evidence="2">
    <location>
        <position position="31"/>
    </location>
</feature>
<sequence>MSVKTVGLDYIIGGMRMSTSKTIDYYFAPQSPWTYLGHSRFAAIAVAAGATVRVRPIDLGSVFPVSGGLPLGKRAPQRQAYRLVDLARCSRHLGLPLNTRPKFFPVASDDAARVIIAVDMHDGTEAAMRMCAAVFAAVWVQERNIGDPKVLDSLVVECGLSPKRAEQSQSQAVQERYEAYTQEAIDIQVFGAPSYVIDGEIFWGQDRLDFVERALRP</sequence>
<comment type="caution">
    <text evidence="4">The sequence shown here is derived from an EMBL/GenBank/DDBJ whole genome shotgun (WGS) entry which is preliminary data.</text>
</comment>
<evidence type="ECO:0000313" key="5">
    <source>
        <dbReference type="Proteomes" id="UP000035170"/>
    </source>
</evidence>
<protein>
    <recommendedName>
        <fullName evidence="1">2-hydroxychromene-2-carboxylate isomerase</fullName>
        <ecNumber evidence="1">5.99.1.4</ecNumber>
    </recommendedName>
</protein>
<dbReference type="SUPFAM" id="SSF52833">
    <property type="entry name" value="Thioredoxin-like"/>
    <property type="match status" value="1"/>
</dbReference>
<keyword evidence="1 4" id="KW-0413">Isomerase</keyword>
<dbReference type="GO" id="GO:0004602">
    <property type="term" value="F:glutathione peroxidase activity"/>
    <property type="evidence" value="ECO:0007669"/>
    <property type="project" value="TreeGrafter"/>
</dbReference>
<gene>
    <name evidence="4" type="primary">nahD</name>
    <name evidence="4" type="ORF">VPARA_54680</name>
</gene>
<dbReference type="Gene3D" id="3.40.30.10">
    <property type="entry name" value="Glutaredoxin"/>
    <property type="match status" value="1"/>
</dbReference>
<dbReference type="AlphaFoldDB" id="A0A0H2LUV0"/>
<dbReference type="CDD" id="cd03022">
    <property type="entry name" value="DsbA_HCCA_Iso"/>
    <property type="match status" value="1"/>
</dbReference>
<proteinExistence type="inferred from homology"/>
<comment type="similarity">
    <text evidence="1">Belongs to the GST superfamily. NadH family.</text>
</comment>
<dbReference type="InterPro" id="IPR051924">
    <property type="entry name" value="GST_Kappa/NadH"/>
</dbReference>
<dbReference type="Proteomes" id="UP000035170">
    <property type="component" value="Unassembled WGS sequence"/>
</dbReference>
<feature type="domain" description="DSBA-like thioredoxin" evidence="3">
    <location>
        <begin position="22"/>
        <end position="215"/>
    </location>
</feature>
<dbReference type="InterPro" id="IPR044087">
    <property type="entry name" value="NahD-like"/>
</dbReference>